<organism evidence="9">
    <name type="scientific">Fervidobacterium pennivorans</name>
    <dbReference type="NCBI Taxonomy" id="93466"/>
    <lineage>
        <taxon>Bacteria</taxon>
        <taxon>Thermotogati</taxon>
        <taxon>Thermotogota</taxon>
        <taxon>Thermotogae</taxon>
        <taxon>Thermotogales</taxon>
        <taxon>Fervidobacteriaceae</taxon>
        <taxon>Fervidobacterium</taxon>
    </lineage>
</organism>
<dbReference type="NCBIfam" id="TIGR00116">
    <property type="entry name" value="tsf"/>
    <property type="match status" value="1"/>
</dbReference>
<reference evidence="9" key="1">
    <citation type="journal article" date="2020" name="mSystems">
        <title>Genome- and Community-Level Interaction Insights into Carbon Utilization and Element Cycling Functions of Hydrothermarchaeota in Hydrothermal Sediment.</title>
        <authorList>
            <person name="Zhou Z."/>
            <person name="Liu Y."/>
            <person name="Xu W."/>
            <person name="Pan J."/>
            <person name="Luo Z.H."/>
            <person name="Li M."/>
        </authorList>
    </citation>
    <scope>NUCLEOTIDE SEQUENCE [LARGE SCALE GENOMIC DNA]</scope>
    <source>
        <strain evidence="9">SpSt-61</strain>
    </source>
</reference>
<dbReference type="PROSITE" id="PS01127">
    <property type="entry name" value="EF_TS_2"/>
    <property type="match status" value="1"/>
</dbReference>
<feature type="region of interest" description="Involved in Mg(2+) ion dislocation from EF-Tu" evidence="5">
    <location>
        <begin position="81"/>
        <end position="84"/>
    </location>
</feature>
<dbReference type="InterPro" id="IPR001816">
    <property type="entry name" value="Transl_elong_EFTs/EF1B"/>
</dbReference>
<dbReference type="GO" id="GO:0005737">
    <property type="term" value="C:cytoplasm"/>
    <property type="evidence" value="ECO:0007669"/>
    <property type="project" value="UniProtKB-SubCell"/>
</dbReference>
<dbReference type="InterPro" id="IPR036402">
    <property type="entry name" value="EF-Ts_dimer_sf"/>
</dbReference>
<dbReference type="CDD" id="cd14275">
    <property type="entry name" value="UBA_EF-Ts"/>
    <property type="match status" value="1"/>
</dbReference>
<evidence type="ECO:0000256" key="5">
    <source>
        <dbReference type="HAMAP-Rule" id="MF_00050"/>
    </source>
</evidence>
<dbReference type="InterPro" id="IPR014039">
    <property type="entry name" value="Transl_elong_EFTs/EF1B_dimer"/>
</dbReference>
<dbReference type="InterPro" id="IPR018101">
    <property type="entry name" value="Transl_elong_Ts_CS"/>
</dbReference>
<evidence type="ECO:0000256" key="3">
    <source>
        <dbReference type="ARBA" id="ARBA00022768"/>
    </source>
</evidence>
<dbReference type="SUPFAM" id="SSF46934">
    <property type="entry name" value="UBA-like"/>
    <property type="match status" value="1"/>
</dbReference>
<dbReference type="EMBL" id="DSZZ01000150">
    <property type="protein sequence ID" value="HGU52523.1"/>
    <property type="molecule type" value="Genomic_DNA"/>
</dbReference>
<dbReference type="PANTHER" id="PTHR11741:SF0">
    <property type="entry name" value="ELONGATION FACTOR TS, MITOCHONDRIAL"/>
    <property type="match status" value="1"/>
</dbReference>
<evidence type="ECO:0000256" key="7">
    <source>
        <dbReference type="RuleBase" id="RU000643"/>
    </source>
</evidence>
<evidence type="ECO:0000259" key="8">
    <source>
        <dbReference type="Pfam" id="PF00889"/>
    </source>
</evidence>
<dbReference type="Gene3D" id="1.10.8.10">
    <property type="entry name" value="DNA helicase RuvA subunit, C-terminal domain"/>
    <property type="match status" value="1"/>
</dbReference>
<name>A0A7V4KC80_FERPE</name>
<dbReference type="SUPFAM" id="SSF54713">
    <property type="entry name" value="Elongation factor Ts (EF-Ts), dimerisation domain"/>
    <property type="match status" value="1"/>
</dbReference>
<evidence type="ECO:0000256" key="1">
    <source>
        <dbReference type="ARBA" id="ARBA00005532"/>
    </source>
</evidence>
<feature type="domain" description="Translation elongation factor EFTs/EF1B dimerisation" evidence="8">
    <location>
        <begin position="55"/>
        <end position="197"/>
    </location>
</feature>
<dbReference type="InterPro" id="IPR009060">
    <property type="entry name" value="UBA-like_sf"/>
</dbReference>
<gene>
    <name evidence="5 9" type="primary">tsf</name>
    <name evidence="9" type="ORF">ENT78_03220</name>
</gene>
<keyword evidence="5" id="KW-0963">Cytoplasm</keyword>
<proteinExistence type="inferred from homology"/>
<dbReference type="AlphaFoldDB" id="A0A7V4KC80"/>
<keyword evidence="3 5" id="KW-0251">Elongation factor</keyword>
<dbReference type="Gene3D" id="1.10.286.20">
    <property type="match status" value="1"/>
</dbReference>
<dbReference type="HAMAP" id="MF_00050">
    <property type="entry name" value="EF_Ts"/>
    <property type="match status" value="1"/>
</dbReference>
<comment type="function">
    <text evidence="5 6">Associates with the EF-Tu.GDP complex and induces the exchange of GDP to GTP. It remains bound to the aminoacyl-tRNA.EF-Tu.GTP complex up to the GTP hydrolysis stage on the ribosome.</text>
</comment>
<dbReference type="FunFam" id="1.10.8.10:FF:000001">
    <property type="entry name" value="Elongation factor Ts"/>
    <property type="match status" value="1"/>
</dbReference>
<dbReference type="Gene3D" id="3.30.479.20">
    <property type="entry name" value="Elongation factor Ts, dimerisation domain"/>
    <property type="match status" value="1"/>
</dbReference>
<evidence type="ECO:0000256" key="6">
    <source>
        <dbReference type="RuleBase" id="RU000642"/>
    </source>
</evidence>
<comment type="similarity">
    <text evidence="1 5 6">Belongs to the EF-Ts family.</text>
</comment>
<evidence type="ECO:0000313" key="9">
    <source>
        <dbReference type="EMBL" id="HGU52523.1"/>
    </source>
</evidence>
<comment type="subcellular location">
    <subcellularLocation>
        <location evidence="5 7">Cytoplasm</location>
    </subcellularLocation>
</comment>
<dbReference type="FunFam" id="1.10.286.20:FF:000001">
    <property type="entry name" value="Elongation factor Ts"/>
    <property type="match status" value="1"/>
</dbReference>
<sequence>MEINAQMVKELRERTGAGMMDCKAALAEANGDMEKAIEILRKKGLAKAAKKAGRETKEGLIISYVHHNGKIGVLLELNCETDFVARTDEFKELGNKIAMHIAAMAPRWVKREDVPADVIEKEKEIYREQLKDSGKPAQVIEKIIEGKLESFYQDNCLLEQKYALDQTITIKDMIQQAIAKIGENIQVSRFVRMQVGE</sequence>
<accession>A0A7V4KC80</accession>
<protein>
    <recommendedName>
        <fullName evidence="2 5">Elongation factor Ts</fullName>
        <shortName evidence="5">EF-Ts</shortName>
    </recommendedName>
</protein>
<evidence type="ECO:0000256" key="4">
    <source>
        <dbReference type="ARBA" id="ARBA00022917"/>
    </source>
</evidence>
<comment type="caution">
    <text evidence="9">The sequence shown here is derived from an EMBL/GenBank/DDBJ whole genome shotgun (WGS) entry which is preliminary data.</text>
</comment>
<dbReference type="GO" id="GO:0003746">
    <property type="term" value="F:translation elongation factor activity"/>
    <property type="evidence" value="ECO:0007669"/>
    <property type="project" value="UniProtKB-UniRule"/>
</dbReference>
<dbReference type="PANTHER" id="PTHR11741">
    <property type="entry name" value="ELONGATION FACTOR TS"/>
    <property type="match status" value="1"/>
</dbReference>
<dbReference type="Pfam" id="PF00889">
    <property type="entry name" value="EF_TS"/>
    <property type="match status" value="1"/>
</dbReference>
<evidence type="ECO:0000256" key="2">
    <source>
        <dbReference type="ARBA" id="ARBA00016956"/>
    </source>
</evidence>
<keyword evidence="4 5" id="KW-0648">Protein biosynthesis</keyword>